<dbReference type="OrthoDB" id="2327649at2"/>
<evidence type="ECO:0000313" key="2">
    <source>
        <dbReference type="Proteomes" id="UP000321893"/>
    </source>
</evidence>
<organism evidence="1 2">
    <name type="scientific">Lentilactobacillus kefiri</name>
    <name type="common">Lactobacillus kefiri</name>
    <dbReference type="NCBI Taxonomy" id="33962"/>
    <lineage>
        <taxon>Bacteria</taxon>
        <taxon>Bacillati</taxon>
        <taxon>Bacillota</taxon>
        <taxon>Bacilli</taxon>
        <taxon>Lactobacillales</taxon>
        <taxon>Lactobacillaceae</taxon>
        <taxon>Lentilactobacillus</taxon>
    </lineage>
</organism>
<dbReference type="GeneID" id="71567125"/>
<dbReference type="EMBL" id="BJVK01000013">
    <property type="protein sequence ID" value="GEL28409.1"/>
    <property type="molecule type" value="Genomic_DNA"/>
</dbReference>
<name>A0A511DU95_LENKE</name>
<reference evidence="1" key="1">
    <citation type="submission" date="2019-07" db="EMBL/GenBank/DDBJ databases">
        <title>Whole genome shotgun sequence of Lactobacillus kefiri NBRC 15888.</title>
        <authorList>
            <person name="Hosoyama A."/>
            <person name="Uohara A."/>
            <person name="Ohji S."/>
            <person name="Ichikawa N."/>
        </authorList>
    </citation>
    <scope>NUCLEOTIDE SEQUENCE [LARGE SCALE GENOMIC DNA]</scope>
    <source>
        <strain evidence="1">NBRC 15888</strain>
    </source>
</reference>
<comment type="caution">
    <text evidence="1">The sequence shown here is derived from an EMBL/GenBank/DDBJ whole genome shotgun (WGS) entry which is preliminary data.</text>
</comment>
<gene>
    <name evidence="1" type="ORF">LKE01_12290</name>
</gene>
<keyword evidence="2" id="KW-1185">Reference proteome</keyword>
<accession>A0A511DU95</accession>
<proteinExistence type="predicted"/>
<dbReference type="RefSeq" id="WP_054769167.1">
    <property type="nucleotide sequence ID" value="NZ_BJVK01000013.1"/>
</dbReference>
<protein>
    <submittedName>
        <fullName evidence="1">Uncharacterized protein</fullName>
    </submittedName>
</protein>
<dbReference type="Proteomes" id="UP000321893">
    <property type="component" value="Unassembled WGS sequence"/>
</dbReference>
<evidence type="ECO:0000313" key="1">
    <source>
        <dbReference type="EMBL" id="GEL28409.1"/>
    </source>
</evidence>
<dbReference type="AlphaFoldDB" id="A0A511DU95"/>
<sequence length="101" mass="11085">MKITQKFTDNITNQFGGKTLARLPLLLGFVTLLSLGLYFVDSLQHVASIILDISLFGWADLVAIVLTRRGWNVYISVLLSAIFLVLVGVLVYFALGLLTGN</sequence>